<organism evidence="1 2">
    <name type="scientific">Shewanella japonica</name>
    <dbReference type="NCBI Taxonomy" id="93973"/>
    <lineage>
        <taxon>Bacteria</taxon>
        <taxon>Pseudomonadati</taxon>
        <taxon>Pseudomonadota</taxon>
        <taxon>Gammaproteobacteria</taxon>
        <taxon>Alteromonadales</taxon>
        <taxon>Shewanellaceae</taxon>
        <taxon>Shewanella</taxon>
    </lineage>
</organism>
<dbReference type="EMBL" id="CP020472">
    <property type="protein sequence ID" value="ARD21460.1"/>
    <property type="molecule type" value="Genomic_DNA"/>
</dbReference>
<proteinExistence type="predicted"/>
<dbReference type="Gene3D" id="2.60.40.420">
    <property type="entry name" value="Cupredoxins - blue copper proteins"/>
    <property type="match status" value="1"/>
</dbReference>
<dbReference type="InterPro" id="IPR008972">
    <property type="entry name" value="Cupredoxin"/>
</dbReference>
<accession>A0ABM6JJD0</accession>
<sequence length="226" mass="25295">MNTVIAVKSLITAGILCCATLSWPVMSQQFSLVNSNHTPMANMVVYLTPTSPSSAKKIAPESTQPPIEIHQENKQFSPYITVIQQGYQLKFVNDDDITHHIYSASGPKRFSFKLRKDSTQQDMLFDQAGHISMGCNIHDWMSGHVLVVDTPYYGVTDSNGNVTFDELPDSEYQLVVWHPQLRADNNQFSQTITTPLAEALTIQITASMDDIPTQQSLDDFDFLDGY</sequence>
<name>A0ABM6JJD0_9GAMM</name>
<protein>
    <recommendedName>
        <fullName evidence="3">Methylamine utilization protein</fullName>
    </recommendedName>
</protein>
<gene>
    <name evidence="1" type="ORF">SJ2017_1133</name>
</gene>
<evidence type="ECO:0000313" key="1">
    <source>
        <dbReference type="EMBL" id="ARD21460.1"/>
    </source>
</evidence>
<evidence type="ECO:0008006" key="3">
    <source>
        <dbReference type="Google" id="ProtNLM"/>
    </source>
</evidence>
<reference evidence="1 2" key="1">
    <citation type="submission" date="2017-03" db="EMBL/GenBank/DDBJ databases">
        <title>Genome sequencing of Shewanella japonica KCTC 22435.</title>
        <authorList>
            <person name="Kim K.M."/>
        </authorList>
    </citation>
    <scope>NUCLEOTIDE SEQUENCE [LARGE SCALE GENOMIC DNA]</scope>
    <source>
        <strain evidence="1 2">KCTC 22435</strain>
    </source>
</reference>
<evidence type="ECO:0000313" key="2">
    <source>
        <dbReference type="Proteomes" id="UP000191820"/>
    </source>
</evidence>
<dbReference type="SUPFAM" id="SSF117074">
    <property type="entry name" value="Hypothetical protein PA1324"/>
    <property type="match status" value="1"/>
</dbReference>
<dbReference type="SUPFAM" id="SSF49503">
    <property type="entry name" value="Cupredoxins"/>
    <property type="match status" value="1"/>
</dbReference>
<keyword evidence="2" id="KW-1185">Reference proteome</keyword>
<dbReference type="Proteomes" id="UP000191820">
    <property type="component" value="Chromosome"/>
</dbReference>